<dbReference type="HOGENOM" id="CLU_106324_0_0_9"/>
<dbReference type="InterPro" id="IPR001387">
    <property type="entry name" value="Cro/C1-type_HTH"/>
</dbReference>
<evidence type="ECO:0000313" key="3">
    <source>
        <dbReference type="Proteomes" id="UP000000378"/>
    </source>
</evidence>
<proteinExistence type="predicted"/>
<dbReference type="RefSeq" id="WP_013174350.1">
    <property type="nucleotide sequence ID" value="NC_014220.1"/>
</dbReference>
<dbReference type="CDD" id="cd00093">
    <property type="entry name" value="HTH_XRE"/>
    <property type="match status" value="1"/>
</dbReference>
<reference evidence="2 3" key="2">
    <citation type="journal article" date="2010" name="Stand. Genomic Sci.">
        <title>Complete genome sequence of Syntrophothermus lipocalidus type strain (TGB-C1).</title>
        <authorList>
            <person name="Djao O.D."/>
            <person name="Zhang X."/>
            <person name="Lucas S."/>
            <person name="Lapidus A."/>
            <person name="Del Rio T.G."/>
            <person name="Nolan M."/>
            <person name="Tice H."/>
            <person name="Cheng J.F."/>
            <person name="Han C."/>
            <person name="Tapia R."/>
            <person name="Goodwin L."/>
            <person name="Pitluck S."/>
            <person name="Liolios K."/>
            <person name="Ivanova N."/>
            <person name="Mavromatis K."/>
            <person name="Mikhailova N."/>
            <person name="Ovchinnikova G."/>
            <person name="Pati A."/>
            <person name="Brambilla E."/>
            <person name="Chen A."/>
            <person name="Palaniappan K."/>
            <person name="Land M."/>
            <person name="Hauser L."/>
            <person name="Chang Y.J."/>
            <person name="Jeffries C.D."/>
            <person name="Rohde M."/>
            <person name="Sikorski J."/>
            <person name="Spring S."/>
            <person name="Goker M."/>
            <person name="Detter J.C."/>
            <person name="Woyke T."/>
            <person name="Bristow J."/>
            <person name="Eisen J.A."/>
            <person name="Markowitz V."/>
            <person name="Hugenholtz P."/>
            <person name="Kyrpides N.C."/>
            <person name="Klenk H.P."/>
        </authorList>
    </citation>
    <scope>NUCLEOTIDE SEQUENCE [LARGE SCALE GENOMIC DNA]</scope>
    <source>
        <strain evidence="3">DSM 12680 / TGB-C1</strain>
    </source>
</reference>
<dbReference type="Gene3D" id="1.10.260.40">
    <property type="entry name" value="lambda repressor-like DNA-binding domains"/>
    <property type="match status" value="1"/>
</dbReference>
<dbReference type="KEGG" id="slp:Slip_0146"/>
<feature type="domain" description="HTH cro/C1-type" evidence="1">
    <location>
        <begin position="29"/>
        <end position="52"/>
    </location>
</feature>
<dbReference type="AlphaFoldDB" id="D7CJ57"/>
<accession>D7CJ57</accession>
<dbReference type="OrthoDB" id="1808039at2"/>
<dbReference type="Proteomes" id="UP000000378">
    <property type="component" value="Chromosome"/>
</dbReference>
<dbReference type="GO" id="GO:0003677">
    <property type="term" value="F:DNA binding"/>
    <property type="evidence" value="ECO:0007669"/>
    <property type="project" value="InterPro"/>
</dbReference>
<evidence type="ECO:0000313" key="2">
    <source>
        <dbReference type="EMBL" id="ADI00946.1"/>
    </source>
</evidence>
<reference evidence="3" key="1">
    <citation type="journal article" date="2010" name="Stand. Genomic Sci.">
        <title>Complete genome sequence of Syntrophothermus lipocalidus type strain (TGB-C1T).</title>
        <authorList>
            <consortium name="US DOE Joint Genome Institute (JGI-PGF)"/>
            <person name="Djao O."/>
            <person name="Zhang X."/>
            <person name="Lucas S."/>
            <person name="Lapidus A."/>
            <person name="Glavina Del Rio T."/>
            <person name="Nolan M."/>
            <person name="Tice H."/>
            <person name="Cheng J."/>
            <person name="Han C."/>
            <person name="Tapia R."/>
            <person name="Goodwin L."/>
            <person name="Pitluck S."/>
            <person name="Liolios K."/>
            <person name="Ivanova N."/>
            <person name="Mavromatis K."/>
            <person name="Mikhailova N."/>
            <person name="Ovchinnikova G."/>
            <person name="Pati A."/>
            <person name="Brambilla E."/>
            <person name="Chen A."/>
            <person name="Palaniappan K."/>
            <person name="Land M."/>
            <person name="Hauser L."/>
            <person name="Chang Y."/>
            <person name="Jeffries C."/>
            <person name="Rohde M."/>
            <person name="Sikorski J."/>
            <person name="Spring S."/>
            <person name="Goker M."/>
            <person name="Detter J."/>
            <person name="Woyke T."/>
            <person name="Bristow J."/>
            <person name="Eisen J."/>
            <person name="Markowitz V."/>
            <person name="Hugenholtz P."/>
            <person name="Kyrpides N."/>
            <person name="Klenk H."/>
        </authorList>
    </citation>
    <scope>NUCLEOTIDE SEQUENCE [LARGE SCALE GENOMIC DNA]</scope>
    <source>
        <strain evidence="3">DSM 12680 / TGB-C1</strain>
    </source>
</reference>
<gene>
    <name evidence="2" type="ordered locus">Slip_0146</name>
</gene>
<dbReference type="Pfam" id="PF01381">
    <property type="entry name" value="HTH_3"/>
    <property type="match status" value="1"/>
</dbReference>
<name>D7CJ57_SYNLT</name>
<sequence length="178" mass="20217">MVNFYRVQDKIISRQKIDSVVSRILEMRARGFSQQEVADRLGVDRTFISRLEGIGEIRKGASIAVVGFPILNKAEIEEILRKEGVDRFLLMTEEERINYVQTKTGAELLNELMNLISEFRKYDVVVGIGSDVRLKLIKGILDNEVIGIEIGESPLTEDKWVDPAEVKKVLQAVKSARR</sequence>
<dbReference type="InterPro" id="IPR010982">
    <property type="entry name" value="Lambda_DNA-bd_dom_sf"/>
</dbReference>
<dbReference type="SUPFAM" id="SSF47413">
    <property type="entry name" value="lambda repressor-like DNA-binding domains"/>
    <property type="match status" value="1"/>
</dbReference>
<protein>
    <submittedName>
        <fullName evidence="2">Helix-turn-helix domain protein</fullName>
    </submittedName>
</protein>
<organism evidence="2 3">
    <name type="scientific">Syntrophothermus lipocalidus (strain DSM 12680 / TGB-C1)</name>
    <dbReference type="NCBI Taxonomy" id="643648"/>
    <lineage>
        <taxon>Bacteria</taxon>
        <taxon>Bacillati</taxon>
        <taxon>Bacillota</taxon>
        <taxon>Clostridia</taxon>
        <taxon>Eubacteriales</taxon>
        <taxon>Syntrophomonadaceae</taxon>
        <taxon>Syntrophothermus</taxon>
    </lineage>
</organism>
<evidence type="ECO:0000259" key="1">
    <source>
        <dbReference type="PROSITE" id="PS50943"/>
    </source>
</evidence>
<dbReference type="eggNOG" id="ENOG5031MDW">
    <property type="taxonomic scope" value="Bacteria"/>
</dbReference>
<dbReference type="EMBL" id="CP002048">
    <property type="protein sequence ID" value="ADI00946.1"/>
    <property type="molecule type" value="Genomic_DNA"/>
</dbReference>
<dbReference type="STRING" id="643648.Slip_0146"/>
<keyword evidence="3" id="KW-1185">Reference proteome</keyword>
<dbReference type="PROSITE" id="PS50943">
    <property type="entry name" value="HTH_CROC1"/>
    <property type="match status" value="1"/>
</dbReference>